<organism evidence="1 2">
    <name type="scientific">Tagetes erecta</name>
    <name type="common">African marigold</name>
    <dbReference type="NCBI Taxonomy" id="13708"/>
    <lineage>
        <taxon>Eukaryota</taxon>
        <taxon>Viridiplantae</taxon>
        <taxon>Streptophyta</taxon>
        <taxon>Embryophyta</taxon>
        <taxon>Tracheophyta</taxon>
        <taxon>Spermatophyta</taxon>
        <taxon>Magnoliopsida</taxon>
        <taxon>eudicotyledons</taxon>
        <taxon>Gunneridae</taxon>
        <taxon>Pentapetalae</taxon>
        <taxon>asterids</taxon>
        <taxon>campanulids</taxon>
        <taxon>Asterales</taxon>
        <taxon>Asteraceae</taxon>
        <taxon>Asteroideae</taxon>
        <taxon>Heliantheae alliance</taxon>
        <taxon>Tageteae</taxon>
        <taxon>Tagetes</taxon>
    </lineage>
</organism>
<evidence type="ECO:0000313" key="2">
    <source>
        <dbReference type="Proteomes" id="UP001229421"/>
    </source>
</evidence>
<keyword evidence="2" id="KW-1185">Reference proteome</keyword>
<dbReference type="AlphaFoldDB" id="A0AAD8KUM7"/>
<sequence>MKHVMDYEDDVVWEESDDDKYTWVLYVSFAKLRHTPWWNSTYKTISIDMNTRRVYESPFSSSESYCSGFGVKLIPRKSGSAATQTSLTKEEEYEFSHYTPEIEISHDPSALQISFKDYFADHYLF</sequence>
<accession>A0AAD8KUM7</accession>
<dbReference type="Proteomes" id="UP001229421">
    <property type="component" value="Unassembled WGS sequence"/>
</dbReference>
<name>A0AAD8KUM7_TARER</name>
<proteinExistence type="predicted"/>
<dbReference type="EMBL" id="JAUHHV010000004">
    <property type="protein sequence ID" value="KAK1427541.1"/>
    <property type="molecule type" value="Genomic_DNA"/>
</dbReference>
<comment type="caution">
    <text evidence="1">The sequence shown here is derived from an EMBL/GenBank/DDBJ whole genome shotgun (WGS) entry which is preliminary data.</text>
</comment>
<gene>
    <name evidence="1" type="ORF">QVD17_16228</name>
</gene>
<evidence type="ECO:0000313" key="1">
    <source>
        <dbReference type="EMBL" id="KAK1427541.1"/>
    </source>
</evidence>
<protein>
    <submittedName>
        <fullName evidence="1">Uncharacterized protein</fullName>
    </submittedName>
</protein>
<reference evidence="1" key="1">
    <citation type="journal article" date="2023" name="bioRxiv">
        <title>Improved chromosome-level genome assembly for marigold (Tagetes erecta).</title>
        <authorList>
            <person name="Jiang F."/>
            <person name="Yuan L."/>
            <person name="Wang S."/>
            <person name="Wang H."/>
            <person name="Xu D."/>
            <person name="Wang A."/>
            <person name="Fan W."/>
        </authorList>
    </citation>
    <scope>NUCLEOTIDE SEQUENCE</scope>
    <source>
        <strain evidence="1">WSJ</strain>
        <tissue evidence="1">Leaf</tissue>
    </source>
</reference>